<dbReference type="PANTHER" id="PTHR35567:SF1">
    <property type="entry name" value="CONSERVED FUNGAL PROTEIN (AFU_ORTHOLOGUE AFUA_1G14230)"/>
    <property type="match status" value="1"/>
</dbReference>
<sequence length="231" mass="25704">MRTSSPSCLLQIAIVALFFIFSLQVEAMPESSQTKTRNQSHSFDKQPDFPKNASAYNLTIPEGSHLKYLGVGFGTQNYTCSLASGTPLWKPVGALAELRDITNITTDPITFARAAIKRDAKEKLADYPVLAIHYFVPRKPAPLPAFFFNPEIVPDDKKGDFVVATKIGAMPSPHHPTRNVAWLALRVIEGDVARYVFRTNTHLGVAPSPEHCTSEGQEVDRKYSALYWFYS</sequence>
<evidence type="ECO:0000313" key="3">
    <source>
        <dbReference type="Proteomes" id="UP000886653"/>
    </source>
</evidence>
<dbReference type="AlphaFoldDB" id="A0A9P6NMW1"/>
<keyword evidence="3" id="KW-1185">Reference proteome</keyword>
<accession>A0A9P6NMW1</accession>
<gene>
    <name evidence="2" type="ORF">CROQUDRAFT_668768</name>
</gene>
<dbReference type="OrthoDB" id="2504146at2759"/>
<dbReference type="InterPro" id="IPR021851">
    <property type="entry name" value="DUF3455"/>
</dbReference>
<protein>
    <submittedName>
        <fullName evidence="2">Uncharacterized protein</fullName>
    </submittedName>
</protein>
<comment type="caution">
    <text evidence="2">The sequence shown here is derived from an EMBL/GenBank/DDBJ whole genome shotgun (WGS) entry which is preliminary data.</text>
</comment>
<organism evidence="2 3">
    <name type="scientific">Cronartium quercuum f. sp. fusiforme G11</name>
    <dbReference type="NCBI Taxonomy" id="708437"/>
    <lineage>
        <taxon>Eukaryota</taxon>
        <taxon>Fungi</taxon>
        <taxon>Dikarya</taxon>
        <taxon>Basidiomycota</taxon>
        <taxon>Pucciniomycotina</taxon>
        <taxon>Pucciniomycetes</taxon>
        <taxon>Pucciniales</taxon>
        <taxon>Coleosporiaceae</taxon>
        <taxon>Cronartium</taxon>
    </lineage>
</organism>
<evidence type="ECO:0000256" key="1">
    <source>
        <dbReference type="SAM" id="SignalP"/>
    </source>
</evidence>
<feature type="signal peptide" evidence="1">
    <location>
        <begin position="1"/>
        <end position="27"/>
    </location>
</feature>
<dbReference type="Pfam" id="PF11937">
    <property type="entry name" value="DUF3455"/>
    <property type="match status" value="1"/>
</dbReference>
<reference evidence="2" key="1">
    <citation type="submission" date="2013-11" db="EMBL/GenBank/DDBJ databases">
        <title>Genome sequence of the fusiform rust pathogen reveals effectors for host alternation and coevolution with pine.</title>
        <authorList>
            <consortium name="DOE Joint Genome Institute"/>
            <person name="Smith K."/>
            <person name="Pendleton A."/>
            <person name="Kubisiak T."/>
            <person name="Anderson C."/>
            <person name="Salamov A."/>
            <person name="Aerts A."/>
            <person name="Riley R."/>
            <person name="Clum A."/>
            <person name="Lindquist E."/>
            <person name="Ence D."/>
            <person name="Campbell M."/>
            <person name="Kronenberg Z."/>
            <person name="Feau N."/>
            <person name="Dhillon B."/>
            <person name="Hamelin R."/>
            <person name="Burleigh J."/>
            <person name="Smith J."/>
            <person name="Yandell M."/>
            <person name="Nelson C."/>
            <person name="Grigoriev I."/>
            <person name="Davis J."/>
        </authorList>
    </citation>
    <scope>NUCLEOTIDE SEQUENCE</scope>
    <source>
        <strain evidence="2">G11</strain>
    </source>
</reference>
<feature type="chain" id="PRO_5040163227" evidence="1">
    <location>
        <begin position="28"/>
        <end position="231"/>
    </location>
</feature>
<name>A0A9P6NMW1_9BASI</name>
<evidence type="ECO:0000313" key="2">
    <source>
        <dbReference type="EMBL" id="KAG0150075.1"/>
    </source>
</evidence>
<proteinExistence type="predicted"/>
<dbReference type="Proteomes" id="UP000886653">
    <property type="component" value="Unassembled WGS sequence"/>
</dbReference>
<dbReference type="EMBL" id="MU167222">
    <property type="protein sequence ID" value="KAG0150075.1"/>
    <property type="molecule type" value="Genomic_DNA"/>
</dbReference>
<dbReference type="PANTHER" id="PTHR35567">
    <property type="entry name" value="MALATE DEHYDROGENASE (AFU_ORTHOLOGUE AFUA_2G13800)"/>
    <property type="match status" value="1"/>
</dbReference>
<keyword evidence="1" id="KW-0732">Signal</keyword>